<sequence>MSHLSSRYFNAFILILLIAGNSAIASSPCSGLKTNLDVTQKNLIEKNIMRQLNQEFEVKKVDVLAFFTYQGWSMVYENDWASDESILVYSGDILHTDYVAIFSGAVSIDDDMEQWIKESAPGIPDKLAQCFSWYSAYRTD</sequence>
<accession>A0ABN8TDQ2</accession>
<evidence type="ECO:0000313" key="2">
    <source>
        <dbReference type="EMBL" id="CAH6660616.1"/>
    </source>
</evidence>
<feature type="signal peptide" evidence="1">
    <location>
        <begin position="1"/>
        <end position="25"/>
    </location>
</feature>
<keyword evidence="1" id="KW-0732">Signal</keyword>
<gene>
    <name evidence="2" type="ORF">FBBNIHIM_15990</name>
</gene>
<proteinExistence type="predicted"/>
<feature type="chain" id="PRO_5047201657" evidence="1">
    <location>
        <begin position="26"/>
        <end position="140"/>
    </location>
</feature>
<name>A0ABN8TDQ2_9ENTR</name>
<dbReference type="Proteomes" id="UP001152651">
    <property type="component" value="Unassembled WGS sequence"/>
</dbReference>
<comment type="caution">
    <text evidence="2">The sequence shown here is derived from an EMBL/GenBank/DDBJ whole genome shotgun (WGS) entry which is preliminary data.</text>
</comment>
<keyword evidence="3" id="KW-1185">Reference proteome</keyword>
<evidence type="ECO:0000313" key="3">
    <source>
        <dbReference type="Proteomes" id="UP001152651"/>
    </source>
</evidence>
<reference evidence="2" key="1">
    <citation type="submission" date="2022-05" db="EMBL/GenBank/DDBJ databases">
        <authorList>
            <person name="Blom J."/>
        </authorList>
    </citation>
    <scope>NUCLEOTIDE SEQUENCE</scope>
    <source>
        <strain evidence="2">Type strain: CPO20170097</strain>
    </source>
</reference>
<protein>
    <submittedName>
        <fullName evidence="2">Uncharacterized protein</fullName>
    </submittedName>
</protein>
<evidence type="ECO:0000256" key="1">
    <source>
        <dbReference type="SAM" id="SignalP"/>
    </source>
</evidence>
<dbReference type="EMBL" id="CALSBS010000015">
    <property type="protein sequence ID" value="CAH6660616.1"/>
    <property type="molecule type" value="Genomic_DNA"/>
</dbReference>
<organism evidence="2 3">
    <name type="scientific">Pseudocitrobacter vendiensis</name>
    <dbReference type="NCBI Taxonomy" id="2488306"/>
    <lineage>
        <taxon>Bacteria</taxon>
        <taxon>Pseudomonadati</taxon>
        <taxon>Pseudomonadota</taxon>
        <taxon>Gammaproteobacteria</taxon>
        <taxon>Enterobacterales</taxon>
        <taxon>Enterobacteriaceae</taxon>
        <taxon>Pseudocitrobacter</taxon>
    </lineage>
</organism>